<reference evidence="3" key="1">
    <citation type="journal article" date="2020" name="Stud. Mycol.">
        <title>101 Dothideomycetes genomes: a test case for predicting lifestyles and emergence of pathogens.</title>
        <authorList>
            <person name="Haridas S."/>
            <person name="Albert R."/>
            <person name="Binder M."/>
            <person name="Bloem J."/>
            <person name="Labutti K."/>
            <person name="Salamov A."/>
            <person name="Andreopoulos B."/>
            <person name="Baker S."/>
            <person name="Barry K."/>
            <person name="Bills G."/>
            <person name="Bluhm B."/>
            <person name="Cannon C."/>
            <person name="Castanera R."/>
            <person name="Culley D."/>
            <person name="Daum C."/>
            <person name="Ezra D."/>
            <person name="Gonzalez J."/>
            <person name="Henrissat B."/>
            <person name="Kuo A."/>
            <person name="Liang C."/>
            <person name="Lipzen A."/>
            <person name="Lutzoni F."/>
            <person name="Magnuson J."/>
            <person name="Mondo S."/>
            <person name="Nolan M."/>
            <person name="Ohm R."/>
            <person name="Pangilinan J."/>
            <person name="Park H.-J."/>
            <person name="Ramirez L."/>
            <person name="Alfaro M."/>
            <person name="Sun H."/>
            <person name="Tritt A."/>
            <person name="Yoshinaga Y."/>
            <person name="Zwiers L.-H."/>
            <person name="Turgeon B."/>
            <person name="Goodwin S."/>
            <person name="Spatafora J."/>
            <person name="Crous P."/>
            <person name="Grigoriev I."/>
        </authorList>
    </citation>
    <scope>NUCLEOTIDE SEQUENCE</scope>
    <source>
        <strain evidence="3">CBS 122367</strain>
    </source>
</reference>
<gene>
    <name evidence="3" type="ORF">K458DRAFT_377647</name>
</gene>
<feature type="domain" description="NADP-dependent oxidoreductase" evidence="2">
    <location>
        <begin position="20"/>
        <end position="319"/>
    </location>
</feature>
<dbReference type="Proteomes" id="UP000799291">
    <property type="component" value="Unassembled WGS sequence"/>
</dbReference>
<sequence>MPPPKFIIGSLAFGKAFTVEEQDLLIPFMRELGVKEADSGPTWPLHAPGTAEQMIGAMLQYMSQDYIVDSRVECMGNGDGTMTADAIAKSLDRTLANLGLKKLNIFYCDRPDYKTPVAEQAGAIDKAYREGKFTMFGVCNFPIPFLEEWLQVCDEKGYVKPKVFQGMYNLLCRTYEETHFALLRKHGIRFFAHSPIAGGFLTGKVTFAADPSELEGTRWEKGPGNTFGNAYIACYDKPSMHDAVRTMSKLCEAHAIGLFDAAVRWSFYHSKLVGGPILSEKGDGVVLGAHNLSTLRKYVDAYVAGPLPEDLAKGLDGLWDGVREDASPLLAW</sequence>
<dbReference type="AlphaFoldDB" id="A0A6G1IIB3"/>
<organism evidence="3 4">
    <name type="scientific">Lentithecium fluviatile CBS 122367</name>
    <dbReference type="NCBI Taxonomy" id="1168545"/>
    <lineage>
        <taxon>Eukaryota</taxon>
        <taxon>Fungi</taxon>
        <taxon>Dikarya</taxon>
        <taxon>Ascomycota</taxon>
        <taxon>Pezizomycotina</taxon>
        <taxon>Dothideomycetes</taxon>
        <taxon>Pleosporomycetidae</taxon>
        <taxon>Pleosporales</taxon>
        <taxon>Massarineae</taxon>
        <taxon>Lentitheciaceae</taxon>
        <taxon>Lentithecium</taxon>
    </lineage>
</organism>
<evidence type="ECO:0000313" key="4">
    <source>
        <dbReference type="Proteomes" id="UP000799291"/>
    </source>
</evidence>
<dbReference type="InterPro" id="IPR050523">
    <property type="entry name" value="AKR_Detox_Biosynth"/>
</dbReference>
<keyword evidence="4" id="KW-1185">Reference proteome</keyword>
<dbReference type="Gene3D" id="3.20.20.100">
    <property type="entry name" value="NADP-dependent oxidoreductase domain"/>
    <property type="match status" value="1"/>
</dbReference>
<evidence type="ECO:0000259" key="2">
    <source>
        <dbReference type="Pfam" id="PF00248"/>
    </source>
</evidence>
<accession>A0A6G1IIB3</accession>
<dbReference type="InterPro" id="IPR036812">
    <property type="entry name" value="NAD(P)_OxRdtase_dom_sf"/>
</dbReference>
<proteinExistence type="predicted"/>
<dbReference type="OrthoDB" id="48988at2759"/>
<dbReference type="EMBL" id="MU005617">
    <property type="protein sequence ID" value="KAF2677875.1"/>
    <property type="molecule type" value="Genomic_DNA"/>
</dbReference>
<dbReference type="InterPro" id="IPR023210">
    <property type="entry name" value="NADP_OxRdtase_dom"/>
</dbReference>
<dbReference type="PANTHER" id="PTHR43364">
    <property type="entry name" value="NADH-SPECIFIC METHYLGLYOXAL REDUCTASE-RELATED"/>
    <property type="match status" value="1"/>
</dbReference>
<dbReference type="PANTHER" id="PTHR43364:SF4">
    <property type="entry name" value="NAD(P)-LINKED OXIDOREDUCTASE SUPERFAMILY PROTEIN"/>
    <property type="match status" value="1"/>
</dbReference>
<dbReference type="Pfam" id="PF00248">
    <property type="entry name" value="Aldo_ket_red"/>
    <property type="match status" value="1"/>
</dbReference>
<protein>
    <submittedName>
        <fullName evidence="3">Aldo/keto reductase</fullName>
    </submittedName>
</protein>
<keyword evidence="1" id="KW-0560">Oxidoreductase</keyword>
<evidence type="ECO:0000256" key="1">
    <source>
        <dbReference type="ARBA" id="ARBA00023002"/>
    </source>
</evidence>
<dbReference type="SUPFAM" id="SSF51430">
    <property type="entry name" value="NAD(P)-linked oxidoreductase"/>
    <property type="match status" value="1"/>
</dbReference>
<evidence type="ECO:0000313" key="3">
    <source>
        <dbReference type="EMBL" id="KAF2677875.1"/>
    </source>
</evidence>
<dbReference type="GO" id="GO:0016491">
    <property type="term" value="F:oxidoreductase activity"/>
    <property type="evidence" value="ECO:0007669"/>
    <property type="project" value="UniProtKB-KW"/>
</dbReference>
<name>A0A6G1IIB3_9PLEO</name>